<dbReference type="GO" id="GO:0052837">
    <property type="term" value="P:thiazole biosynthetic process"/>
    <property type="evidence" value="ECO:0007669"/>
    <property type="project" value="UniProtKB-UniRule"/>
</dbReference>
<dbReference type="EC" id="2.4.2.60" evidence="7"/>
<evidence type="ECO:0000313" key="10">
    <source>
        <dbReference type="EMBL" id="KAJ0402242.1"/>
    </source>
</evidence>
<evidence type="ECO:0000256" key="4">
    <source>
        <dbReference type="ARBA" id="ARBA00023004"/>
    </source>
</evidence>
<dbReference type="PANTHER" id="PTHR43422:SF3">
    <property type="entry name" value="THIAMINE THIAZOLE SYNTHASE"/>
    <property type="match status" value="1"/>
</dbReference>
<dbReference type="InterPro" id="IPR027495">
    <property type="entry name" value="Sti35"/>
</dbReference>
<comment type="similarity">
    <text evidence="7">Belongs to the THI4 family.</text>
</comment>
<evidence type="ECO:0000313" key="11">
    <source>
        <dbReference type="Proteomes" id="UP001209570"/>
    </source>
</evidence>
<keyword evidence="5 7" id="KW-0520">NAD</keyword>
<dbReference type="GO" id="GO:0009228">
    <property type="term" value="P:thiamine biosynthetic process"/>
    <property type="evidence" value="ECO:0007669"/>
    <property type="project" value="UniProtKB-UniRule"/>
</dbReference>
<proteinExistence type="inferred from homology"/>
<keyword evidence="11" id="KW-1185">Reference proteome</keyword>
<evidence type="ECO:0000256" key="6">
    <source>
        <dbReference type="ARBA" id="ARBA00052768"/>
    </source>
</evidence>
<dbReference type="Gene3D" id="6.10.250.2840">
    <property type="match status" value="1"/>
</dbReference>
<feature type="binding site" evidence="7">
    <location>
        <position position="1066"/>
    </location>
    <ligand>
        <name>substrate</name>
    </ligand>
</feature>
<comment type="subunit">
    <text evidence="7">Homooctamer.</text>
</comment>
<keyword evidence="3 7" id="KW-0784">Thiamine biosynthesis</keyword>
<evidence type="ECO:0000259" key="9">
    <source>
        <dbReference type="Pfam" id="PF25756"/>
    </source>
</evidence>
<comment type="catalytic activity">
    <reaction evidence="6 7">
        <text>[ADP-thiazole synthase]-L-cysteine + glycine + NAD(+) = [ADP-thiazole synthase]-dehydroalanine + ADP-5-ethyl-4-methylthiazole-2-carboxylate + nicotinamide + 3 H2O + 2 H(+)</text>
        <dbReference type="Rhea" id="RHEA:55708"/>
        <dbReference type="Rhea" id="RHEA-COMP:14264"/>
        <dbReference type="Rhea" id="RHEA-COMP:14265"/>
        <dbReference type="ChEBI" id="CHEBI:15377"/>
        <dbReference type="ChEBI" id="CHEBI:15378"/>
        <dbReference type="ChEBI" id="CHEBI:17154"/>
        <dbReference type="ChEBI" id="CHEBI:29950"/>
        <dbReference type="ChEBI" id="CHEBI:57305"/>
        <dbReference type="ChEBI" id="CHEBI:57540"/>
        <dbReference type="ChEBI" id="CHEBI:90873"/>
        <dbReference type="ChEBI" id="CHEBI:139151"/>
        <dbReference type="EC" id="2.4.2.60"/>
    </reaction>
</comment>
<accession>A0AAD5M4Y1</accession>
<comment type="cofactor">
    <cofactor evidence="7">
        <name>Fe cation</name>
        <dbReference type="ChEBI" id="CHEBI:24875"/>
    </cofactor>
    <text evidence="7">Binds 1 Fe cation per subunit.</text>
</comment>
<dbReference type="Pfam" id="PF01946">
    <property type="entry name" value="Thi4"/>
    <property type="match status" value="1"/>
</dbReference>
<keyword evidence="1 7" id="KW-0808">Transferase</keyword>
<dbReference type="EMBL" id="JAKCXM010000107">
    <property type="protein sequence ID" value="KAJ0402242.1"/>
    <property type="molecule type" value="Genomic_DNA"/>
</dbReference>
<dbReference type="HAMAP" id="MF_03158">
    <property type="entry name" value="THI4"/>
    <property type="match status" value="1"/>
</dbReference>
<feature type="modified residue" description="2,3-didehydroalanine (Cys)" evidence="7">
    <location>
        <position position="1160"/>
    </location>
</feature>
<keyword evidence="4 7" id="KW-0408">Iron</keyword>
<name>A0AAD5M4Y1_PYTIN</name>
<evidence type="ECO:0000256" key="3">
    <source>
        <dbReference type="ARBA" id="ARBA00022977"/>
    </source>
</evidence>
<keyword evidence="7" id="KW-0963">Cytoplasm</keyword>
<dbReference type="NCBIfam" id="TIGR00292">
    <property type="entry name" value="sulfide-dependent adenosine diphosphate thiazole synthase"/>
    <property type="match status" value="1"/>
</dbReference>
<comment type="subcellular location">
    <subcellularLocation>
        <location evidence="7">Cytoplasm</location>
    </subcellularLocation>
    <subcellularLocation>
        <location evidence="7">Nucleus</location>
    </subcellularLocation>
</comment>
<dbReference type="Gene3D" id="3.50.50.60">
    <property type="entry name" value="FAD/NAD(P)-binding domain"/>
    <property type="match status" value="1"/>
</dbReference>
<protein>
    <recommendedName>
        <fullName evidence="7">Thiamine thiazole synthase</fullName>
    </recommendedName>
    <alternativeName>
        <fullName evidence="7">Thiazole biosynthetic enzyme</fullName>
        <ecNumber evidence="7">2.4.2.60</ecNumber>
    </alternativeName>
</protein>
<feature type="binding site" evidence="7">
    <location>
        <position position="1162"/>
    </location>
    <ligand>
        <name>substrate</name>
    </ligand>
</feature>
<comment type="caution">
    <text evidence="10">The sequence shown here is derived from an EMBL/GenBank/DDBJ whole genome shotgun (WGS) entry which is preliminary data.</text>
</comment>
<evidence type="ECO:0000256" key="8">
    <source>
        <dbReference type="SAM" id="MobiDB-lite"/>
    </source>
</evidence>
<gene>
    <name evidence="10" type="ORF">P43SY_008234</name>
</gene>
<comment type="PTM">
    <text evidence="7">During the catalytic reaction, a sulfide is transferred from Cys-1160 to a reaction intermediate, generating a dehydroalanine residue.</text>
</comment>
<dbReference type="SUPFAM" id="SSF51905">
    <property type="entry name" value="FAD/NAD(P)-binding domain"/>
    <property type="match status" value="1"/>
</dbReference>
<dbReference type="PANTHER" id="PTHR43422">
    <property type="entry name" value="THIAMINE THIAZOLE SYNTHASE"/>
    <property type="match status" value="1"/>
</dbReference>
<dbReference type="GO" id="GO:0005829">
    <property type="term" value="C:cytosol"/>
    <property type="evidence" value="ECO:0007669"/>
    <property type="project" value="UniProtKB-UniRule"/>
</dbReference>
<feature type="binding site" evidence="7">
    <location>
        <begin position="1239"/>
        <end position="1241"/>
    </location>
    <ligand>
        <name>substrate</name>
    </ligand>
</feature>
<evidence type="ECO:0000256" key="7">
    <source>
        <dbReference type="HAMAP-Rule" id="MF_03158"/>
    </source>
</evidence>
<dbReference type="InterPro" id="IPR057980">
    <property type="entry name" value="TPR_INTS8"/>
</dbReference>
<organism evidence="10 11">
    <name type="scientific">Pythium insidiosum</name>
    <name type="common">Pythiosis disease agent</name>
    <dbReference type="NCBI Taxonomy" id="114742"/>
    <lineage>
        <taxon>Eukaryota</taxon>
        <taxon>Sar</taxon>
        <taxon>Stramenopiles</taxon>
        <taxon>Oomycota</taxon>
        <taxon>Peronosporomycetes</taxon>
        <taxon>Pythiales</taxon>
        <taxon>Pythiaceae</taxon>
        <taxon>Pythium</taxon>
    </lineage>
</organism>
<dbReference type="InterPro" id="IPR036188">
    <property type="entry name" value="FAD/NAD-bd_sf"/>
</dbReference>
<dbReference type="Proteomes" id="UP001209570">
    <property type="component" value="Unassembled WGS sequence"/>
</dbReference>
<keyword evidence="7" id="KW-0539">Nucleus</keyword>
<dbReference type="GO" id="GO:0005634">
    <property type="term" value="C:nucleus"/>
    <property type="evidence" value="ECO:0007669"/>
    <property type="project" value="UniProtKB-SubCell"/>
</dbReference>
<dbReference type="Pfam" id="PF25756">
    <property type="entry name" value="TPR_INTS8"/>
    <property type="match status" value="1"/>
</dbReference>
<dbReference type="GO" id="GO:0005506">
    <property type="term" value="F:iron ion binding"/>
    <property type="evidence" value="ECO:0007669"/>
    <property type="project" value="UniProtKB-UniRule"/>
</dbReference>
<feature type="binding site" evidence="7">
    <location>
        <position position="1131"/>
    </location>
    <ligand>
        <name>substrate</name>
    </ligand>
</feature>
<feature type="binding site" evidence="7">
    <location>
        <position position="1229"/>
    </location>
    <ligand>
        <name>substrate</name>
    </ligand>
</feature>
<keyword evidence="2 7" id="KW-0479">Metal-binding</keyword>
<reference evidence="10" key="1">
    <citation type="submission" date="2021-12" db="EMBL/GenBank/DDBJ databases">
        <title>Prjna785345.</title>
        <authorList>
            <person name="Rujirawat T."/>
            <person name="Krajaejun T."/>
        </authorList>
    </citation>
    <scope>NUCLEOTIDE SEQUENCE</scope>
    <source>
        <strain evidence="10">Pi057C3</strain>
    </source>
</reference>
<dbReference type="FunFam" id="3.50.50.60:FF:000070">
    <property type="entry name" value="Thiamine thiazole synthase, chloroplastic"/>
    <property type="match status" value="1"/>
</dbReference>
<feature type="binding site" evidence="7">
    <location>
        <begin position="1058"/>
        <end position="1059"/>
    </location>
    <ligand>
        <name>substrate</name>
    </ligand>
</feature>
<feature type="binding site" evidence="7">
    <location>
        <position position="1177"/>
    </location>
    <ligand>
        <name>substrate</name>
    </ligand>
</feature>
<feature type="region of interest" description="Disordered" evidence="8">
    <location>
        <begin position="299"/>
        <end position="319"/>
    </location>
</feature>
<comment type="function">
    <text evidence="7">Involved in biosynthesis of the thiamine precursor thiazole. Catalyzes the conversion of NAD and glycine to adenosine diphosphate 5-(2-hydroxyethyl)-4-methylthiazole-2-carboxylic acid (ADT), an adenylated thiazole intermediate. The reaction includes an iron-dependent sulfide transfer from a conserved cysteine residue of the protein to a thiazole intermediate. The enzyme can only undergo a single turnover, which suggests it is a suicide enzyme. May have additional roles in adaptation to various stress conditions and in DNA damage tolerance.</text>
</comment>
<sequence length="1281" mass="141596">MVLLPGSPRPVAAEDDGIYRSIFQQPQLEVPPTAPSYAWFEFLLHPDALQRHLETLRQQQSQGEHGATSAMELIREFLDQAQLVADEGNGRNHRFRALLAVAARVALQMEISLDDMERSLPTHFQRLLLDGIVDLADAEAEAESDSSTNNTNTNHTNANKAGLLPPLWAHLLHQRWTLRTLVRESNNGYLTSTTKHDAEEQMSGFQLALHELAPRHLQIAQSVQHTLAEASATLPLALQFDAFYDLASYFFCFTAYEKAYECFSRASELIEAPSDAIKVDDNVRSRLEGYLAACEAMMETRSRAEPPTEGEESTQSPTLRQQIDDALARHDWELVVELLQTELLTTDELALCPPGHRESLELHALRLVRSRNASRSSHRVAERMESEGNASVRALRLFYKRVAINNAVERVLRRAHTANDYSKQSEQETTNTIVRLLQEDALVPEAADMVEQLTRYTLHLAVAIFRGSKRCRSSANAVAAMQRLVQRLVRVFPFIPTLNGADDMLQELGVAKASSSSVWTEWQLHEKMLRAQSTRQRAHFRAASDLQGVFEFPSPREQDAALALLRENGDSMALPPPEDRVAARNFVLWLALNGAWDVLTQWRQRVDTAASVTPLLDVTLAAGALWQFVSSTLHATLDRSSNSADGSDADAPEVFTITRCNQHIHDLLTARRNLLGETASEDDEAHELLLDMPLWALDTLVCVVAGLLHRATMRNTSDHRINFDLTPYGDVALLVAFAPEPTKAKTDVSTTALLKTWLLDLVVLHARAVRCLVRRCPREPRWHSARADLTLHPVVRLKQPSQSDPRAALRGYLVAASLATNHFADGTSVIEIIDQGSLVRLSQCLVKVGAHVPAAVLYQCFAAEEVKYGLRILQLSPESHDPAFFQYFWEMPFLELLVHLHSHPKHPNERHVTLLTHLIQSPELNNSNPANVQKEVEQRILPTMMHSVLKTLSTTSRAAATRSFGTVGPHAKLIRAGSAQAPSAEWKQEQEARKTPFDDYSFAPVKEAEVSREMTTRYMKDMYDFADSDIIIAGAGSAGLVAAYELSKHPSVRVALIEQSVAPGGGAWLGGQLFSSMIVRKPADVFLDELEIPYEEKEHHVVIKHAALFTSTVMSKLLRAPNVKLFNATAIEDLIVKQGRVAGVVTNWTLVTLNHGTQSCMDPNVMEGKVLISACGHDGPMGASGVKRLQNIGMVDYVPGMGCLDMGTAEDAIVRGTKEIVPGMIVAGMEVAELEGAPRMGPTFGAMMISGQKAAHLALESLGIKSNIRVPTLGDSEAMAA</sequence>
<feature type="domain" description="INTS8 TPR repeats" evidence="9">
    <location>
        <begin position="776"/>
        <end position="939"/>
    </location>
</feature>
<evidence type="ECO:0000256" key="2">
    <source>
        <dbReference type="ARBA" id="ARBA00022723"/>
    </source>
</evidence>
<dbReference type="InterPro" id="IPR002922">
    <property type="entry name" value="Thi4_fam"/>
</dbReference>
<evidence type="ECO:0000256" key="1">
    <source>
        <dbReference type="ARBA" id="ARBA00022679"/>
    </source>
</evidence>
<dbReference type="GO" id="GO:0160205">
    <property type="term" value="F:cysteine-dependent adenosine diphosphate thiazole synthase activity"/>
    <property type="evidence" value="ECO:0007669"/>
    <property type="project" value="UniProtKB-EC"/>
</dbReference>
<evidence type="ECO:0000256" key="5">
    <source>
        <dbReference type="ARBA" id="ARBA00023027"/>
    </source>
</evidence>
<feature type="binding site" evidence="7">
    <location>
        <position position="1038"/>
    </location>
    <ligand>
        <name>substrate</name>
    </ligand>
</feature>